<dbReference type="RefSeq" id="WP_047468872.1">
    <property type="nucleotide sequence ID" value="NZ_CP141274.1"/>
</dbReference>
<dbReference type="AlphaFoldDB" id="A0A1H3LY47"/>
<dbReference type="GeneID" id="94694089"/>
<organism evidence="1 2">
    <name type="scientific">Delftia lacustris</name>
    <dbReference type="NCBI Taxonomy" id="558537"/>
    <lineage>
        <taxon>Bacteria</taxon>
        <taxon>Pseudomonadati</taxon>
        <taxon>Pseudomonadota</taxon>
        <taxon>Betaproteobacteria</taxon>
        <taxon>Burkholderiales</taxon>
        <taxon>Comamonadaceae</taxon>
        <taxon>Delftia</taxon>
    </lineage>
</organism>
<evidence type="ECO:0008006" key="3">
    <source>
        <dbReference type="Google" id="ProtNLM"/>
    </source>
</evidence>
<evidence type="ECO:0000313" key="1">
    <source>
        <dbReference type="EMBL" id="SDY68959.1"/>
    </source>
</evidence>
<dbReference type="EMBL" id="FNPE01000007">
    <property type="protein sequence ID" value="SDY68959.1"/>
    <property type="molecule type" value="Genomic_DNA"/>
</dbReference>
<evidence type="ECO:0000313" key="2">
    <source>
        <dbReference type="Proteomes" id="UP000183417"/>
    </source>
</evidence>
<reference evidence="1 2" key="1">
    <citation type="submission" date="2016-10" db="EMBL/GenBank/DDBJ databases">
        <authorList>
            <person name="de Groot N.N."/>
        </authorList>
    </citation>
    <scope>NUCLEOTIDE SEQUENCE [LARGE SCALE GENOMIC DNA]</scope>
    <source>
        <strain evidence="1 2">LMG 24775</strain>
    </source>
</reference>
<sequence length="204" mass="23255">MKTLTATLITDGTSDRTLLPIVQYLLDEWSPLPHRTLFAEGLHSGSLKSRIPRVIELFPCDLLFIHRDAEREPLANRVQEIRTALAESVTQHRPHICLVPVRMTESWLLLDERAIRSAAGNPEGRIPLKLPKANAIEELADPKSKLFESLTAAAEVTGRHRRRFHPEAARHRVAEILDPSLLRQLESFKFAEKQVIDFFRANFT</sequence>
<name>A0A1H3LY47_9BURK</name>
<dbReference type="Proteomes" id="UP000183417">
    <property type="component" value="Unassembled WGS sequence"/>
</dbReference>
<accession>A0A1H3LY47</accession>
<protein>
    <recommendedName>
        <fullName evidence="3">DUF4276 family protein</fullName>
    </recommendedName>
</protein>
<proteinExistence type="predicted"/>
<gene>
    <name evidence="1" type="ORF">SAMN05421547_10722</name>
</gene>